<feature type="compositionally biased region" description="Acidic residues" evidence="1">
    <location>
        <begin position="8"/>
        <end position="19"/>
    </location>
</feature>
<evidence type="ECO:0000313" key="3">
    <source>
        <dbReference type="Proteomes" id="UP000028990"/>
    </source>
</evidence>
<organism evidence="2 3">
    <name type="scientific">Fukomys damarensis</name>
    <name type="common">Damaraland mole rat</name>
    <name type="synonym">Cryptomys damarensis</name>
    <dbReference type="NCBI Taxonomy" id="885580"/>
    <lineage>
        <taxon>Eukaryota</taxon>
        <taxon>Metazoa</taxon>
        <taxon>Chordata</taxon>
        <taxon>Craniata</taxon>
        <taxon>Vertebrata</taxon>
        <taxon>Euteleostomi</taxon>
        <taxon>Mammalia</taxon>
        <taxon>Eutheria</taxon>
        <taxon>Euarchontoglires</taxon>
        <taxon>Glires</taxon>
        <taxon>Rodentia</taxon>
        <taxon>Hystricomorpha</taxon>
        <taxon>Bathyergidae</taxon>
        <taxon>Fukomys</taxon>
    </lineage>
</organism>
<dbReference type="AlphaFoldDB" id="A0A091CXZ4"/>
<evidence type="ECO:0000256" key="1">
    <source>
        <dbReference type="SAM" id="MobiDB-lite"/>
    </source>
</evidence>
<sequence length="101" mass="10829">MAWKLELEDVTDFDSQEGSDELKGSQRRGKAVGRMDNVSGSGDASSADSSLTVGNLAENAAEAGFGIGDLGVTFGKRKTLQEVGKRCGKKKDLRQQKDFNM</sequence>
<feature type="region of interest" description="Disordered" evidence="1">
    <location>
        <begin position="1"/>
        <end position="50"/>
    </location>
</feature>
<protein>
    <submittedName>
        <fullName evidence="2">Uncharacterized protein</fullName>
    </submittedName>
</protein>
<accession>A0A091CXZ4</accession>
<evidence type="ECO:0000313" key="2">
    <source>
        <dbReference type="EMBL" id="KFO24674.1"/>
    </source>
</evidence>
<dbReference type="EMBL" id="KN123534">
    <property type="protein sequence ID" value="KFO24674.1"/>
    <property type="molecule type" value="Genomic_DNA"/>
</dbReference>
<dbReference type="Proteomes" id="UP000028990">
    <property type="component" value="Unassembled WGS sequence"/>
</dbReference>
<reference evidence="2 3" key="1">
    <citation type="submission" date="2013-11" db="EMBL/GenBank/DDBJ databases">
        <title>The Damaraland mole rat (Fukomys damarensis) genome and evolution of African mole rats.</title>
        <authorList>
            <person name="Gladyshev V.N."/>
            <person name="Fang X."/>
        </authorList>
    </citation>
    <scope>NUCLEOTIDE SEQUENCE [LARGE SCALE GENOMIC DNA]</scope>
    <source>
        <tissue evidence="2">Liver</tissue>
    </source>
</reference>
<keyword evidence="3" id="KW-1185">Reference proteome</keyword>
<proteinExistence type="predicted"/>
<feature type="compositionally biased region" description="Low complexity" evidence="1">
    <location>
        <begin position="39"/>
        <end position="50"/>
    </location>
</feature>
<name>A0A091CXZ4_FUKDA</name>
<gene>
    <name evidence="2" type="ORF">H920_13979</name>
</gene>